<evidence type="ECO:0000313" key="2">
    <source>
        <dbReference type="EMBL" id="VVJ19142.1"/>
    </source>
</evidence>
<accession>A0A6I8LQ39</accession>
<feature type="compositionally biased region" description="Polar residues" evidence="1">
    <location>
        <begin position="11"/>
        <end position="24"/>
    </location>
</feature>
<reference evidence="2 3" key="1">
    <citation type="submission" date="2019-09" db="EMBL/GenBank/DDBJ databases">
        <authorList>
            <person name="Leyn A S."/>
        </authorList>
    </citation>
    <scope>NUCLEOTIDE SEQUENCE [LARGE SCALE GENOMIC DNA]</scope>
    <source>
        <strain evidence="2">AA231_1</strain>
    </source>
</reference>
<feature type="region of interest" description="Disordered" evidence="1">
    <location>
        <begin position="1"/>
        <end position="24"/>
    </location>
</feature>
<keyword evidence="3" id="KW-1185">Reference proteome</keyword>
<proteinExistence type="predicted"/>
<evidence type="ECO:0000313" key="3">
    <source>
        <dbReference type="Proteomes" id="UP000399805"/>
    </source>
</evidence>
<dbReference type="AlphaFoldDB" id="A0A6I8LQ39"/>
<gene>
    <name evidence="2" type="ORF">AA23TX_04163</name>
</gene>
<sequence>MSGTPGVGRQSEGSAAQFSPTIGLTPGSLTHSFVTVTF</sequence>
<dbReference type="Proteomes" id="UP000399805">
    <property type="component" value="Unassembled WGS sequence"/>
</dbReference>
<name>A0A6I8LQ39_9PSEU</name>
<protein>
    <submittedName>
        <fullName evidence="2">Uncharacterized protein</fullName>
    </submittedName>
</protein>
<evidence type="ECO:0000256" key="1">
    <source>
        <dbReference type="SAM" id="MobiDB-lite"/>
    </source>
</evidence>
<organism evidence="2 3">
    <name type="scientific">Amycolatopsis camponoti</name>
    <dbReference type="NCBI Taxonomy" id="2606593"/>
    <lineage>
        <taxon>Bacteria</taxon>
        <taxon>Bacillati</taxon>
        <taxon>Actinomycetota</taxon>
        <taxon>Actinomycetes</taxon>
        <taxon>Pseudonocardiales</taxon>
        <taxon>Pseudonocardiaceae</taxon>
        <taxon>Amycolatopsis</taxon>
    </lineage>
</organism>
<dbReference type="EMBL" id="CABVGP010000001">
    <property type="protein sequence ID" value="VVJ19142.1"/>
    <property type="molecule type" value="Genomic_DNA"/>
</dbReference>